<sequence length="302" mass="29790">MKYATAAAAVLPLAWAANIDARGDTKYNISKLEASCDSDDKCSYNMQIATGDDSDSTSCSLKSIMKLGAAPESKCGPYTVSAVKPHDGGINFLVNQGDKGLKGVFTVYPKDMKKTESDDGEVMSYKGGDAFDVAAKASGAPAKTDGDKSSDDDGDKTEADAPKVSTIMSHAAMEPPSGTTKLSSIASVGAPIDELPTAAPTGTLKVAPSAAPTAGSGGSTLATATATATGSSSSATSSSAASDDDDKSSSSSSSSGSSGSSSSGTETSSSDSSASSDESSGASHQSAFAAVMAAVGLLAFAL</sequence>
<evidence type="ECO:0000313" key="3">
    <source>
        <dbReference type="EMBL" id="KAK7943538.1"/>
    </source>
</evidence>
<feature type="region of interest" description="Disordered" evidence="1">
    <location>
        <begin position="136"/>
        <end position="285"/>
    </location>
</feature>
<organism evidence="3 4">
    <name type="scientific">Apiospora aurea</name>
    <dbReference type="NCBI Taxonomy" id="335848"/>
    <lineage>
        <taxon>Eukaryota</taxon>
        <taxon>Fungi</taxon>
        <taxon>Dikarya</taxon>
        <taxon>Ascomycota</taxon>
        <taxon>Pezizomycotina</taxon>
        <taxon>Sordariomycetes</taxon>
        <taxon>Xylariomycetidae</taxon>
        <taxon>Amphisphaeriales</taxon>
        <taxon>Apiosporaceae</taxon>
        <taxon>Apiospora</taxon>
    </lineage>
</organism>
<evidence type="ECO:0000313" key="4">
    <source>
        <dbReference type="Proteomes" id="UP001391051"/>
    </source>
</evidence>
<keyword evidence="2" id="KW-0732">Signal</keyword>
<name>A0ABR1Q0M1_9PEZI</name>
<proteinExistence type="predicted"/>
<reference evidence="3 4" key="1">
    <citation type="submission" date="2023-01" db="EMBL/GenBank/DDBJ databases">
        <title>Analysis of 21 Apiospora genomes using comparative genomics revels a genus with tremendous synthesis potential of carbohydrate active enzymes and secondary metabolites.</title>
        <authorList>
            <person name="Sorensen T."/>
        </authorList>
    </citation>
    <scope>NUCLEOTIDE SEQUENCE [LARGE SCALE GENOMIC DNA]</scope>
    <source>
        <strain evidence="3 4">CBS 24483</strain>
    </source>
</reference>
<feature type="chain" id="PRO_5046223366" evidence="2">
    <location>
        <begin position="17"/>
        <end position="302"/>
    </location>
</feature>
<feature type="compositionally biased region" description="Polar residues" evidence="1">
    <location>
        <begin position="177"/>
        <end position="186"/>
    </location>
</feature>
<dbReference type="EMBL" id="JAQQWE010000008">
    <property type="protein sequence ID" value="KAK7943538.1"/>
    <property type="molecule type" value="Genomic_DNA"/>
</dbReference>
<evidence type="ECO:0000256" key="2">
    <source>
        <dbReference type="SAM" id="SignalP"/>
    </source>
</evidence>
<dbReference type="GeneID" id="92081935"/>
<gene>
    <name evidence="3" type="ORF">PG986_012651</name>
</gene>
<accession>A0ABR1Q0M1</accession>
<evidence type="ECO:0000256" key="1">
    <source>
        <dbReference type="SAM" id="MobiDB-lite"/>
    </source>
</evidence>
<feature type="compositionally biased region" description="Basic and acidic residues" evidence="1">
    <location>
        <begin position="144"/>
        <end position="161"/>
    </location>
</feature>
<dbReference type="RefSeq" id="XP_066695569.1">
    <property type="nucleotide sequence ID" value="XM_066848873.1"/>
</dbReference>
<protein>
    <submittedName>
        <fullName evidence="3">Uncharacterized protein</fullName>
    </submittedName>
</protein>
<keyword evidence="4" id="KW-1185">Reference proteome</keyword>
<comment type="caution">
    <text evidence="3">The sequence shown here is derived from an EMBL/GenBank/DDBJ whole genome shotgun (WGS) entry which is preliminary data.</text>
</comment>
<feature type="signal peptide" evidence="2">
    <location>
        <begin position="1"/>
        <end position="16"/>
    </location>
</feature>
<feature type="compositionally biased region" description="Low complexity" evidence="1">
    <location>
        <begin position="207"/>
        <end position="241"/>
    </location>
</feature>
<dbReference type="Proteomes" id="UP001391051">
    <property type="component" value="Unassembled WGS sequence"/>
</dbReference>
<feature type="compositionally biased region" description="Low complexity" evidence="1">
    <location>
        <begin position="249"/>
        <end position="283"/>
    </location>
</feature>